<protein>
    <submittedName>
        <fullName evidence="2">Meiosis specific protein Spo22/ZIP4/TEX11</fullName>
    </submittedName>
</protein>
<evidence type="ECO:0000256" key="1">
    <source>
        <dbReference type="ARBA" id="ARBA00023254"/>
    </source>
</evidence>
<keyword evidence="1" id="KW-0469">Meiosis</keyword>
<dbReference type="Pfam" id="PF08631">
    <property type="entry name" value="SPO22"/>
    <property type="match status" value="1"/>
</dbReference>
<dbReference type="PANTHER" id="PTHR40375:SF2">
    <property type="entry name" value="SPORULATION-SPECIFIC PROTEIN 22"/>
    <property type="match status" value="1"/>
</dbReference>
<dbReference type="AlphaFoldDB" id="A0A9Q9AJY7"/>
<proteinExistence type="predicted"/>
<accession>A0A9Q9AJY7</accession>
<sequence>MAPLKSSRDDKRLEAIIDTADQALRHLRERQNVPSKLVGDIDTHVRQSFSVLSNAPILKRVKEFDTFGTEIWNGAASLLTEFEEHEDEELRNAQIKAGVLLRLFALLLLDAAHAASSRLSTDPGQQLRLFVIANRAARLCLDRHQLDLSVTALEVGSKNIPPPVEPPSLVQFDRTEEHNLSDHELCVAQLEREFYLLRMLHAWKSERHDLADHFFLSWSKVEVHGSTRMIEASIKAADLFYEFARELTKAQASTQAMKWYDRALDAFGGSVEQVHPENAELLSSIAVAYVEELLKSGKDTDLMRSKEVVLQLEKSHVLGNRVALPVLKLRVLANIRDVDPEEIRQALVHVIKHTVLTEDNFTMILQTARKANETAPETTLSALRMLILQRILPEATNLHSEAGHIYEWLEKATITYAMYVTTHMVTTGTDYVSDLTSLFDAIEKIGAAPFSAKATHAAQTLLWRATNGPNDAAARNCCRLLRHPLFENSGYVNKARIGRKIMRSALDSGEFHVAREAFLAMPDSVQNEPATRYLTFQLALRRDDNLLATESLRVLVSCSNTDATYLYACVLDAQQLPGSRHMAVLSLRAILACRPPGLQLGSLLRCMARLFLVEMKSKGAERDLATIEVVSIFEMAANSAQDIRQSAVEHWYTEVQWWSKNAYNLSVELCSSIDPQQLLRLLSACIVFLDNYPKDPALIQAEELAKRKSLCLLLSVTSLVVLGRSAAKNQVPADACFVKAQQVITAFKQQQASIGVEDEERKLRAFTVLKFELECVLHLRRWDLLESILKSCFEQNTAGRWDTLADLMIVIHEHLNDAEREAHVLLITQLLQRIINDTWRKDKNIVKVSRWLRFAFMLCMNHEKGDFAHKLLEQASHMAESGQRGKFDMYPESELQWLATTGFNHAIDLIASGQRENVKKWLDAALEVARWAQDNGTLHAILSNNRKAVEERMESDHE</sequence>
<dbReference type="GO" id="GO:0090173">
    <property type="term" value="P:regulation of synaptonemal complex assembly"/>
    <property type="evidence" value="ECO:0007669"/>
    <property type="project" value="InterPro"/>
</dbReference>
<dbReference type="GO" id="GO:0051321">
    <property type="term" value="P:meiotic cell cycle"/>
    <property type="evidence" value="ECO:0007669"/>
    <property type="project" value="UniProtKB-KW"/>
</dbReference>
<dbReference type="PANTHER" id="PTHR40375">
    <property type="entry name" value="SPORULATION-SPECIFIC PROTEIN 22"/>
    <property type="match status" value="1"/>
</dbReference>
<evidence type="ECO:0000313" key="3">
    <source>
        <dbReference type="Proteomes" id="UP001056384"/>
    </source>
</evidence>
<dbReference type="InterPro" id="IPR039057">
    <property type="entry name" value="Spo22/ZIP4"/>
</dbReference>
<dbReference type="EMBL" id="CP099418">
    <property type="protein sequence ID" value="USW47316.1"/>
    <property type="molecule type" value="Genomic_DNA"/>
</dbReference>
<evidence type="ECO:0000313" key="2">
    <source>
        <dbReference type="EMBL" id="USW47316.1"/>
    </source>
</evidence>
<reference evidence="2" key="1">
    <citation type="submission" date="2022-06" db="EMBL/GenBank/DDBJ databases">
        <title>Complete genome sequences of two strains of the flax pathogen Septoria linicola.</title>
        <authorList>
            <person name="Lapalu N."/>
            <person name="Simon A."/>
            <person name="Demenou B."/>
            <person name="Paumier D."/>
            <person name="Guillot M.-P."/>
            <person name="Gout L."/>
            <person name="Valade R."/>
        </authorList>
    </citation>
    <scope>NUCLEOTIDE SEQUENCE</scope>
    <source>
        <strain evidence="2">SE15195</strain>
    </source>
</reference>
<dbReference type="Proteomes" id="UP001056384">
    <property type="component" value="Chromosome 1"/>
</dbReference>
<organism evidence="2 3">
    <name type="scientific">Septoria linicola</name>
    <dbReference type="NCBI Taxonomy" id="215465"/>
    <lineage>
        <taxon>Eukaryota</taxon>
        <taxon>Fungi</taxon>
        <taxon>Dikarya</taxon>
        <taxon>Ascomycota</taxon>
        <taxon>Pezizomycotina</taxon>
        <taxon>Dothideomycetes</taxon>
        <taxon>Dothideomycetidae</taxon>
        <taxon>Mycosphaerellales</taxon>
        <taxon>Mycosphaerellaceae</taxon>
        <taxon>Septoria</taxon>
    </lineage>
</organism>
<gene>
    <name evidence="2" type="ORF">Slin15195_G006350</name>
</gene>
<dbReference type="InterPro" id="IPR013940">
    <property type="entry name" value="Spo22/ZIP4/TEX11"/>
</dbReference>
<name>A0A9Q9AJY7_9PEZI</name>
<keyword evidence="3" id="KW-1185">Reference proteome</keyword>